<dbReference type="Proteomes" id="UP001291930">
    <property type="component" value="Unassembled WGS sequence"/>
</dbReference>
<dbReference type="EMBL" id="JAXOVW010000035">
    <property type="protein sequence ID" value="MDZ5608580.1"/>
    <property type="molecule type" value="Genomic_DNA"/>
</dbReference>
<organism evidence="1 2">
    <name type="scientific">Bacillus bingmayongensis</name>
    <dbReference type="NCBI Taxonomy" id="1150157"/>
    <lineage>
        <taxon>Bacteria</taxon>
        <taxon>Bacillati</taxon>
        <taxon>Bacillota</taxon>
        <taxon>Bacilli</taxon>
        <taxon>Bacillales</taxon>
        <taxon>Bacillaceae</taxon>
        <taxon>Bacillus</taxon>
    </lineage>
</organism>
<protein>
    <recommendedName>
        <fullName evidence="3">Phage protein</fullName>
    </recommendedName>
</protein>
<gene>
    <name evidence="1" type="ORF">U2I54_16135</name>
</gene>
<evidence type="ECO:0000313" key="2">
    <source>
        <dbReference type="Proteomes" id="UP001291930"/>
    </source>
</evidence>
<evidence type="ECO:0000313" key="1">
    <source>
        <dbReference type="EMBL" id="MDZ5608580.1"/>
    </source>
</evidence>
<proteinExistence type="predicted"/>
<comment type="caution">
    <text evidence="1">The sequence shown here is derived from an EMBL/GenBank/DDBJ whole genome shotgun (WGS) entry which is preliminary data.</text>
</comment>
<accession>A0ABU5JYP9</accession>
<keyword evidence="2" id="KW-1185">Reference proteome</keyword>
<dbReference type="RefSeq" id="WP_374218338.1">
    <property type="nucleotide sequence ID" value="NZ_JAXOVW010000035.1"/>
</dbReference>
<evidence type="ECO:0008006" key="3">
    <source>
        <dbReference type="Google" id="ProtNLM"/>
    </source>
</evidence>
<name>A0ABU5JYP9_9BACI</name>
<sequence>MSNPNGNYSNIELEMILDNFVKALPVQLRMQREMSKLYKARFDALVKQGFTEQQALEIVKARGIE</sequence>
<reference evidence="2" key="1">
    <citation type="submission" date="2023-11" db="EMBL/GenBank/DDBJ databases">
        <title>Genome Sequence of Bacillus pseudomycoides stain BUPM19.</title>
        <authorList>
            <person name="Farhat A."/>
        </authorList>
    </citation>
    <scope>NUCLEOTIDE SEQUENCE [LARGE SCALE GENOMIC DNA]</scope>
    <source>
        <strain evidence="2">BUPM19</strain>
    </source>
</reference>